<dbReference type="InterPro" id="IPR019844">
    <property type="entry name" value="CSD_CS"/>
</dbReference>
<dbReference type="Gene3D" id="2.40.50.140">
    <property type="entry name" value="Nucleic acid-binding proteins"/>
    <property type="match status" value="1"/>
</dbReference>
<dbReference type="GO" id="GO:0003676">
    <property type="term" value="F:nucleic acid binding"/>
    <property type="evidence" value="ECO:0007669"/>
    <property type="project" value="InterPro"/>
</dbReference>
<dbReference type="SMART" id="SM00357">
    <property type="entry name" value="CSP"/>
    <property type="match status" value="1"/>
</dbReference>
<keyword evidence="1" id="KW-0863">Zinc-finger</keyword>
<dbReference type="Proteomes" id="UP000818029">
    <property type="component" value="Chromosome D05"/>
</dbReference>
<evidence type="ECO:0000256" key="2">
    <source>
        <dbReference type="SAM" id="MobiDB-lite"/>
    </source>
</evidence>
<dbReference type="SMR" id="A0A1U8JE89"/>
<dbReference type="AlphaFoldDB" id="A0A1U8JE89"/>
<dbReference type="PaxDb" id="3635-A0A1U8JE89"/>
<feature type="domain" description="CCHC-type" evidence="3">
    <location>
        <begin position="122"/>
        <end position="135"/>
    </location>
</feature>
<dbReference type="CDD" id="cd04458">
    <property type="entry name" value="CSP_CDS"/>
    <property type="match status" value="1"/>
</dbReference>
<keyword evidence="1" id="KW-0862">Zinc</keyword>
<dbReference type="GeneID" id="107904986"/>
<dbReference type="PRINTS" id="PR00050">
    <property type="entry name" value="COLDSHOCK"/>
</dbReference>
<dbReference type="InterPro" id="IPR001878">
    <property type="entry name" value="Znf_CCHC"/>
</dbReference>
<feature type="domain" description="CSD" evidence="4">
    <location>
        <begin position="9"/>
        <end position="75"/>
    </location>
</feature>
<proteinExistence type="predicted"/>
<dbReference type="RefSeq" id="XP_016687018.2">
    <property type="nucleotide sequence ID" value="XM_016831529.2"/>
</dbReference>
<dbReference type="STRING" id="3635.A0A1U8JE89"/>
<dbReference type="Gene3D" id="4.10.60.10">
    <property type="entry name" value="Zinc finger, CCHC-type"/>
    <property type="match status" value="2"/>
</dbReference>
<dbReference type="PROSITE" id="PS50158">
    <property type="entry name" value="ZF_CCHC"/>
    <property type="match status" value="2"/>
</dbReference>
<name>A0A1U8JE89_GOSHI</name>
<sequence>MAEATSTQRSTGTVKWFSAQKCFGFIAPDDGGDDLFVHQTSILSQGFRTLSDNQPVEFSIDVGEDGRAKAVDVTPMPRPRRPSRGGGRGGYFGGRGRGGGGYRRGGYGGGGGGGGGGGSGACYNCGRTGHIARDCYQGSGSGSTRYSSGRGDGGGNRRYGGDSGDGRGAGGRCFNCGDEGHFARDCPNK</sequence>
<evidence type="ECO:0000256" key="1">
    <source>
        <dbReference type="PROSITE-ProRule" id="PRU00047"/>
    </source>
</evidence>
<dbReference type="PROSITE" id="PS51857">
    <property type="entry name" value="CSD_2"/>
    <property type="match status" value="1"/>
</dbReference>
<dbReference type="InterPro" id="IPR036875">
    <property type="entry name" value="Znf_CCHC_sf"/>
</dbReference>
<keyword evidence="5" id="KW-1185">Reference proteome</keyword>
<organism evidence="5 6">
    <name type="scientific">Gossypium hirsutum</name>
    <name type="common">Upland cotton</name>
    <name type="synonym">Gossypium mexicanum</name>
    <dbReference type="NCBI Taxonomy" id="3635"/>
    <lineage>
        <taxon>Eukaryota</taxon>
        <taxon>Viridiplantae</taxon>
        <taxon>Streptophyta</taxon>
        <taxon>Embryophyta</taxon>
        <taxon>Tracheophyta</taxon>
        <taxon>Spermatophyta</taxon>
        <taxon>Magnoliopsida</taxon>
        <taxon>eudicotyledons</taxon>
        <taxon>Gunneridae</taxon>
        <taxon>Pentapetalae</taxon>
        <taxon>rosids</taxon>
        <taxon>malvids</taxon>
        <taxon>Malvales</taxon>
        <taxon>Malvaceae</taxon>
        <taxon>Malvoideae</taxon>
        <taxon>Gossypium</taxon>
    </lineage>
</organism>
<dbReference type="InterPro" id="IPR002059">
    <property type="entry name" value="CSP_DNA-bd"/>
</dbReference>
<dbReference type="InterPro" id="IPR012340">
    <property type="entry name" value="NA-bd_OB-fold"/>
</dbReference>
<feature type="region of interest" description="Disordered" evidence="2">
    <location>
        <begin position="136"/>
        <end position="168"/>
    </location>
</feature>
<dbReference type="PANTHER" id="PTHR46565:SF5">
    <property type="entry name" value="COLD SHOCK PROTEIN 2-LIKE"/>
    <property type="match status" value="1"/>
</dbReference>
<feature type="compositionally biased region" description="Gly residues" evidence="2">
    <location>
        <begin position="150"/>
        <end position="168"/>
    </location>
</feature>
<reference evidence="6" key="2">
    <citation type="submission" date="2025-08" db="UniProtKB">
        <authorList>
            <consortium name="RefSeq"/>
        </authorList>
    </citation>
    <scope>IDENTIFICATION</scope>
</reference>
<keyword evidence="1" id="KW-0479">Metal-binding</keyword>
<dbReference type="SUPFAM" id="SSF57756">
    <property type="entry name" value="Retrovirus zinc finger-like domains"/>
    <property type="match status" value="2"/>
</dbReference>
<evidence type="ECO:0000313" key="6">
    <source>
        <dbReference type="RefSeq" id="XP_016687018.2"/>
    </source>
</evidence>
<dbReference type="Pfam" id="PF00313">
    <property type="entry name" value="CSD"/>
    <property type="match status" value="1"/>
</dbReference>
<dbReference type="PROSITE" id="PS00352">
    <property type="entry name" value="CSD_1"/>
    <property type="match status" value="1"/>
</dbReference>
<dbReference type="KEGG" id="ghi:107904986"/>
<dbReference type="SUPFAM" id="SSF50249">
    <property type="entry name" value="Nucleic acid-binding proteins"/>
    <property type="match status" value="1"/>
</dbReference>
<dbReference type="GO" id="GO:0008270">
    <property type="term" value="F:zinc ion binding"/>
    <property type="evidence" value="ECO:0007669"/>
    <property type="project" value="UniProtKB-KW"/>
</dbReference>
<evidence type="ECO:0000259" key="4">
    <source>
        <dbReference type="PROSITE" id="PS51857"/>
    </source>
</evidence>
<evidence type="ECO:0000313" key="5">
    <source>
        <dbReference type="Proteomes" id="UP000818029"/>
    </source>
</evidence>
<accession>A0A1U8JE89</accession>
<reference evidence="5" key="1">
    <citation type="journal article" date="2020" name="Nat. Genet.">
        <title>Genomic diversifications of five Gossypium allopolyploid species and their impact on cotton improvement.</title>
        <authorList>
            <person name="Chen Z.J."/>
            <person name="Sreedasyam A."/>
            <person name="Ando A."/>
            <person name="Song Q."/>
            <person name="De Santiago L.M."/>
            <person name="Hulse-Kemp A.M."/>
            <person name="Ding M."/>
            <person name="Ye W."/>
            <person name="Kirkbride R.C."/>
            <person name="Jenkins J."/>
            <person name="Plott C."/>
            <person name="Lovell J."/>
            <person name="Lin Y.M."/>
            <person name="Vaughn R."/>
            <person name="Liu B."/>
            <person name="Simpson S."/>
            <person name="Scheffler B.E."/>
            <person name="Wen L."/>
            <person name="Saski C.A."/>
            <person name="Grover C.E."/>
            <person name="Hu G."/>
            <person name="Conover J.L."/>
            <person name="Carlson J.W."/>
            <person name="Shu S."/>
            <person name="Boston L.B."/>
            <person name="Williams M."/>
            <person name="Peterson D.G."/>
            <person name="McGee K."/>
            <person name="Jones D.C."/>
            <person name="Wendel J.F."/>
            <person name="Stelly D.M."/>
            <person name="Grimwood J."/>
            <person name="Schmutz J."/>
        </authorList>
    </citation>
    <scope>NUCLEOTIDE SEQUENCE [LARGE SCALE GENOMIC DNA]</scope>
    <source>
        <strain evidence="5">cv. TM-1</strain>
    </source>
</reference>
<feature type="compositionally biased region" description="Gly residues" evidence="2">
    <location>
        <begin position="84"/>
        <end position="98"/>
    </location>
</feature>
<feature type="domain" description="CCHC-type" evidence="3">
    <location>
        <begin position="172"/>
        <end position="188"/>
    </location>
</feature>
<dbReference type="PANTHER" id="PTHR46565">
    <property type="entry name" value="COLD SHOCK DOMAIN PROTEIN 2"/>
    <property type="match status" value="1"/>
</dbReference>
<feature type="region of interest" description="Disordered" evidence="2">
    <location>
        <begin position="72"/>
        <end position="98"/>
    </location>
</feature>
<evidence type="ECO:0000259" key="3">
    <source>
        <dbReference type="PROSITE" id="PS50158"/>
    </source>
</evidence>
<dbReference type="Pfam" id="PF00098">
    <property type="entry name" value="zf-CCHC"/>
    <property type="match status" value="2"/>
</dbReference>
<dbReference type="InterPro" id="IPR011129">
    <property type="entry name" value="CSD"/>
</dbReference>
<protein>
    <submittedName>
        <fullName evidence="6">Cold shock protein 2</fullName>
    </submittedName>
</protein>
<gene>
    <name evidence="6" type="primary">LOC107904986</name>
</gene>
<dbReference type="SMART" id="SM00343">
    <property type="entry name" value="ZnF_C2HC"/>
    <property type="match status" value="2"/>
</dbReference>